<dbReference type="EMBL" id="JBDJPC010000012">
    <property type="protein sequence ID" value="KAL1489226.1"/>
    <property type="molecule type" value="Genomic_DNA"/>
</dbReference>
<name>A0ABD1E4B7_HYPHA</name>
<dbReference type="AlphaFoldDB" id="A0ABD1E4B7"/>
<gene>
    <name evidence="1" type="ORF">ABEB36_014159</name>
</gene>
<reference evidence="1 2" key="1">
    <citation type="submission" date="2024-05" db="EMBL/GenBank/DDBJ databases">
        <title>Genetic variation in Jamaican populations of the coffee berry borer (Hypothenemus hampei).</title>
        <authorList>
            <person name="Errbii M."/>
            <person name="Myrie A."/>
        </authorList>
    </citation>
    <scope>NUCLEOTIDE SEQUENCE [LARGE SCALE GENOMIC DNA]</scope>
    <source>
        <strain evidence="1">JA-Hopewell-2020-01-JO</strain>
        <tissue evidence="1">Whole body</tissue>
    </source>
</reference>
<dbReference type="Proteomes" id="UP001566132">
    <property type="component" value="Unassembled WGS sequence"/>
</dbReference>
<sequence>MYCILPKYFEKALNKVLTKKVDCPWSKPIPKSKQITNLTGVEDTDRITGYRPDGSVNPCRCIILILNSGQRHNCLNHHHQDNCKYRGDNDTKEVKENQLVRVPAPKRLS</sequence>
<organism evidence="1 2">
    <name type="scientific">Hypothenemus hampei</name>
    <name type="common">Coffee berry borer</name>
    <dbReference type="NCBI Taxonomy" id="57062"/>
    <lineage>
        <taxon>Eukaryota</taxon>
        <taxon>Metazoa</taxon>
        <taxon>Ecdysozoa</taxon>
        <taxon>Arthropoda</taxon>
        <taxon>Hexapoda</taxon>
        <taxon>Insecta</taxon>
        <taxon>Pterygota</taxon>
        <taxon>Neoptera</taxon>
        <taxon>Endopterygota</taxon>
        <taxon>Coleoptera</taxon>
        <taxon>Polyphaga</taxon>
        <taxon>Cucujiformia</taxon>
        <taxon>Curculionidae</taxon>
        <taxon>Scolytinae</taxon>
        <taxon>Hypothenemus</taxon>
    </lineage>
</organism>
<evidence type="ECO:0000313" key="1">
    <source>
        <dbReference type="EMBL" id="KAL1489226.1"/>
    </source>
</evidence>
<comment type="caution">
    <text evidence="1">The sequence shown here is derived from an EMBL/GenBank/DDBJ whole genome shotgun (WGS) entry which is preliminary data.</text>
</comment>
<keyword evidence="2" id="KW-1185">Reference proteome</keyword>
<accession>A0ABD1E4B7</accession>
<evidence type="ECO:0000313" key="2">
    <source>
        <dbReference type="Proteomes" id="UP001566132"/>
    </source>
</evidence>
<proteinExistence type="predicted"/>
<protein>
    <submittedName>
        <fullName evidence="1">Uncharacterized protein</fullName>
    </submittedName>
</protein>